<organism evidence="1 2">
    <name type="scientific">Melastoma candidum</name>
    <dbReference type="NCBI Taxonomy" id="119954"/>
    <lineage>
        <taxon>Eukaryota</taxon>
        <taxon>Viridiplantae</taxon>
        <taxon>Streptophyta</taxon>
        <taxon>Embryophyta</taxon>
        <taxon>Tracheophyta</taxon>
        <taxon>Spermatophyta</taxon>
        <taxon>Magnoliopsida</taxon>
        <taxon>eudicotyledons</taxon>
        <taxon>Gunneridae</taxon>
        <taxon>Pentapetalae</taxon>
        <taxon>rosids</taxon>
        <taxon>malvids</taxon>
        <taxon>Myrtales</taxon>
        <taxon>Melastomataceae</taxon>
        <taxon>Melastomatoideae</taxon>
        <taxon>Melastomateae</taxon>
        <taxon>Melastoma</taxon>
    </lineage>
</organism>
<accession>A0ACB9RXG8</accession>
<dbReference type="EMBL" id="CM042882">
    <property type="protein sequence ID" value="KAI4383713.1"/>
    <property type="molecule type" value="Genomic_DNA"/>
</dbReference>
<reference evidence="2" key="1">
    <citation type="journal article" date="2023" name="Front. Plant Sci.">
        <title>Chromosomal-level genome assembly of Melastoma candidum provides insights into trichome evolution.</title>
        <authorList>
            <person name="Zhong Y."/>
            <person name="Wu W."/>
            <person name="Sun C."/>
            <person name="Zou P."/>
            <person name="Liu Y."/>
            <person name="Dai S."/>
            <person name="Zhou R."/>
        </authorList>
    </citation>
    <scope>NUCLEOTIDE SEQUENCE [LARGE SCALE GENOMIC DNA]</scope>
</reference>
<gene>
    <name evidence="1" type="ORF">MLD38_009519</name>
</gene>
<dbReference type="Proteomes" id="UP001057402">
    <property type="component" value="Chromosome 3"/>
</dbReference>
<comment type="caution">
    <text evidence="1">The sequence shown here is derived from an EMBL/GenBank/DDBJ whole genome shotgun (WGS) entry which is preliminary data.</text>
</comment>
<sequence>MVLKRRTKSSRKYLVTMKVEMEETYLSMVGIGRRLKMQSWRTTFGIMGKGNWKDAEKSSGLSMNSSSCQLWCVASPRPNLKKGPFSEEEEHHFDKLQAMHGNNWSKIAAALPRRTRYAVKKFWNGRGRKRH</sequence>
<evidence type="ECO:0000313" key="1">
    <source>
        <dbReference type="EMBL" id="KAI4383713.1"/>
    </source>
</evidence>
<evidence type="ECO:0000313" key="2">
    <source>
        <dbReference type="Proteomes" id="UP001057402"/>
    </source>
</evidence>
<protein>
    <submittedName>
        <fullName evidence="1">Uncharacterized protein</fullName>
    </submittedName>
</protein>
<proteinExistence type="predicted"/>
<keyword evidence="2" id="KW-1185">Reference proteome</keyword>
<name>A0ACB9RXG8_9MYRT</name>